<sequence>MDTQPSFFIDLSEHFGELLGVVVAVICALIGYFAKITHANQSEIKRLNSVTAEALDRHEREADARIDKIEARITTLEVSLREVVTHADLIDIRDRLSTLCGEHSGISRQLDVLQTDVRKIIQR</sequence>
<protein>
    <submittedName>
        <fullName evidence="3">Uncharacterized protein</fullName>
    </submittedName>
</protein>
<keyword evidence="1" id="KW-1133">Transmembrane helix</keyword>
<proteinExistence type="predicted"/>
<name>A0A450RXB7_9GAMM</name>
<gene>
    <name evidence="2" type="ORF">BECKFM1743A_GA0114220_1000321</name>
    <name evidence="4" type="ORF">BECKFM1743B_GA0114221_1000321</name>
    <name evidence="3" type="ORF">BECKFM1743C_GA0114222_1000321</name>
</gene>
<dbReference type="AlphaFoldDB" id="A0A450RXB7"/>
<feature type="transmembrane region" description="Helical" evidence="1">
    <location>
        <begin position="15"/>
        <end position="34"/>
    </location>
</feature>
<dbReference type="EMBL" id="CAADFL010000003">
    <property type="protein sequence ID" value="VFK05660.1"/>
    <property type="molecule type" value="Genomic_DNA"/>
</dbReference>
<evidence type="ECO:0000313" key="3">
    <source>
        <dbReference type="EMBL" id="VFJ43665.1"/>
    </source>
</evidence>
<keyword evidence="1" id="KW-0812">Transmembrane</keyword>
<keyword evidence="1" id="KW-0472">Membrane</keyword>
<evidence type="ECO:0000313" key="4">
    <source>
        <dbReference type="EMBL" id="VFK05660.1"/>
    </source>
</evidence>
<dbReference type="EMBL" id="CAADFA010000003">
    <property type="protein sequence ID" value="VFJ43665.1"/>
    <property type="molecule type" value="Genomic_DNA"/>
</dbReference>
<dbReference type="EMBL" id="CAADEZ010000003">
    <property type="protein sequence ID" value="VFJ42965.1"/>
    <property type="molecule type" value="Genomic_DNA"/>
</dbReference>
<accession>A0A450RXB7</accession>
<reference evidence="3" key="1">
    <citation type="submission" date="2019-02" db="EMBL/GenBank/DDBJ databases">
        <authorList>
            <person name="Gruber-Vodicka R. H."/>
            <person name="Seah K. B. B."/>
        </authorList>
    </citation>
    <scope>NUCLEOTIDE SEQUENCE</scope>
    <source>
        <strain evidence="2">BECK_BZ163</strain>
        <strain evidence="4">BECK_BZ164</strain>
        <strain evidence="3">BECK_BZ165</strain>
    </source>
</reference>
<evidence type="ECO:0000313" key="2">
    <source>
        <dbReference type="EMBL" id="VFJ42965.1"/>
    </source>
</evidence>
<organism evidence="3">
    <name type="scientific">Candidatus Kentrum sp. FM</name>
    <dbReference type="NCBI Taxonomy" id="2126340"/>
    <lineage>
        <taxon>Bacteria</taxon>
        <taxon>Pseudomonadati</taxon>
        <taxon>Pseudomonadota</taxon>
        <taxon>Gammaproteobacteria</taxon>
        <taxon>Candidatus Kentrum</taxon>
    </lineage>
</organism>
<evidence type="ECO:0000256" key="1">
    <source>
        <dbReference type="SAM" id="Phobius"/>
    </source>
</evidence>